<dbReference type="Gene3D" id="3.40.50.10580">
    <property type="entry name" value="ATPase, V1 complex, subunit F"/>
    <property type="match status" value="1"/>
</dbReference>
<dbReference type="Pfam" id="PF01990">
    <property type="entry name" value="ATP-synt_F"/>
    <property type="match status" value="1"/>
</dbReference>
<evidence type="ECO:0000256" key="2">
    <source>
        <dbReference type="ARBA" id="ARBA00022448"/>
    </source>
</evidence>
<dbReference type="EMBL" id="JAPMOS010000158">
    <property type="protein sequence ID" value="KAJ4454427.1"/>
    <property type="molecule type" value="Genomic_DNA"/>
</dbReference>
<dbReference type="PANTHER" id="PTHR13861">
    <property type="entry name" value="VACUOLAR ATP SYNTHASE SUBUNIT F"/>
    <property type="match status" value="1"/>
</dbReference>
<protein>
    <recommendedName>
        <fullName evidence="5">V-type proton ATPase subunit F</fullName>
    </recommendedName>
</protein>
<dbReference type="NCBIfam" id="TIGR01101">
    <property type="entry name" value="V_ATP_synt_F"/>
    <property type="match status" value="1"/>
</dbReference>
<keyword evidence="3 5" id="KW-0375">Hydrogen ion transport</keyword>
<dbReference type="PANTHER" id="PTHR13861:SF2">
    <property type="entry name" value="V-TYPE PROTON ATPASE SUBUNIT F"/>
    <property type="match status" value="1"/>
</dbReference>
<accession>A0ABQ8UA00</accession>
<dbReference type="SUPFAM" id="SSF159468">
    <property type="entry name" value="AtpF-like"/>
    <property type="match status" value="1"/>
</dbReference>
<proteinExistence type="inferred from homology"/>
<dbReference type="Proteomes" id="UP001141327">
    <property type="component" value="Unassembled WGS sequence"/>
</dbReference>
<sequence length="124" mass="13866">MSKQAIRSGNLLIAVIGEPDTVTGMLLAGMGNLDAQRNSNFLVVEQNTPRDVIEEAFHRFTRRNDIGILLINQHIADLIRPLLDDYDQNVPTILEIPGVHTPYDSSKDAILKRAHRLTSSAHER</sequence>
<evidence type="ECO:0000256" key="3">
    <source>
        <dbReference type="ARBA" id="ARBA00022781"/>
    </source>
</evidence>
<comment type="caution">
    <text evidence="6">The sequence shown here is derived from an EMBL/GenBank/DDBJ whole genome shotgun (WGS) entry which is preliminary data.</text>
</comment>
<dbReference type="InterPro" id="IPR005772">
    <property type="entry name" value="ATPase_V1-cplx_fsu_euk"/>
</dbReference>
<comment type="similarity">
    <text evidence="1 5">Belongs to the V-ATPase F subunit family.</text>
</comment>
<evidence type="ECO:0000313" key="7">
    <source>
        <dbReference type="Proteomes" id="UP001141327"/>
    </source>
</evidence>
<keyword evidence="7" id="KW-1185">Reference proteome</keyword>
<evidence type="ECO:0000256" key="5">
    <source>
        <dbReference type="PIRNR" id="PIRNR015945"/>
    </source>
</evidence>
<gene>
    <name evidence="6" type="ORF">PAPYR_10878</name>
</gene>
<comment type="subunit">
    <text evidence="5">V-ATPase is a heteromultimeric enzyme made up of two complexes: the ATP-hydrolytic V1 complex and the proton translocation V0 complex.</text>
</comment>
<comment type="function">
    <text evidence="5">Subunit of the V1 complex of vacuolar(H+)-ATPase (V-ATPase), a multisubunit enzyme composed of a peripheral complex (V1) that hydrolyzes ATP and a membrane integral complex (V0) that translocates protons. V-ATPase is responsible for acidifying and maintaining the pH of intracellular compartments.</text>
</comment>
<evidence type="ECO:0000256" key="1">
    <source>
        <dbReference type="ARBA" id="ARBA00010148"/>
    </source>
</evidence>
<reference evidence="6" key="1">
    <citation type="journal article" date="2022" name="bioRxiv">
        <title>Genomics of Preaxostyla Flagellates Illuminates Evolutionary Transitions and the Path Towards Mitochondrial Loss.</title>
        <authorList>
            <person name="Novak L.V.F."/>
            <person name="Treitli S.C."/>
            <person name="Pyrih J."/>
            <person name="Halakuc P."/>
            <person name="Pipaliya S.V."/>
            <person name="Vacek V."/>
            <person name="Brzon O."/>
            <person name="Soukal P."/>
            <person name="Eme L."/>
            <person name="Dacks J.B."/>
            <person name="Karnkowska A."/>
            <person name="Elias M."/>
            <person name="Hampl V."/>
        </authorList>
    </citation>
    <scope>NUCLEOTIDE SEQUENCE</scope>
    <source>
        <strain evidence="6">RCP-MX</strain>
    </source>
</reference>
<evidence type="ECO:0000313" key="6">
    <source>
        <dbReference type="EMBL" id="KAJ4454427.1"/>
    </source>
</evidence>
<evidence type="ECO:0000256" key="4">
    <source>
        <dbReference type="ARBA" id="ARBA00023065"/>
    </source>
</evidence>
<dbReference type="InterPro" id="IPR036906">
    <property type="entry name" value="ATPase_V1_fsu_sf"/>
</dbReference>
<keyword evidence="4 5" id="KW-0406">Ion transport</keyword>
<keyword evidence="2 5" id="KW-0813">Transport</keyword>
<organism evidence="6 7">
    <name type="scientific">Paratrimastix pyriformis</name>
    <dbReference type="NCBI Taxonomy" id="342808"/>
    <lineage>
        <taxon>Eukaryota</taxon>
        <taxon>Metamonada</taxon>
        <taxon>Preaxostyla</taxon>
        <taxon>Paratrimastigidae</taxon>
        <taxon>Paratrimastix</taxon>
    </lineage>
</organism>
<dbReference type="InterPro" id="IPR008218">
    <property type="entry name" value="ATPase_V1-cplx_f_g_su"/>
</dbReference>
<name>A0ABQ8UA00_9EUKA</name>
<dbReference type="PIRSF" id="PIRSF015945">
    <property type="entry name" value="ATPase_V1_F_euk"/>
    <property type="match status" value="1"/>
</dbReference>